<dbReference type="OrthoDB" id="194358at2759"/>
<keyword evidence="5" id="KW-1185">Reference proteome</keyword>
<dbReference type="SMART" id="SM00248">
    <property type="entry name" value="ANK"/>
    <property type="match status" value="16"/>
</dbReference>
<proteinExistence type="predicted"/>
<dbReference type="InterPro" id="IPR036770">
    <property type="entry name" value="Ankyrin_rpt-contain_sf"/>
</dbReference>
<reference evidence="4 5" key="1">
    <citation type="submission" date="2017-12" db="EMBL/GenBank/DDBJ databases">
        <title>Hemimetabolous genomes reveal molecular basis of termite eusociality.</title>
        <authorList>
            <person name="Harrison M.C."/>
            <person name="Jongepier E."/>
            <person name="Robertson H.M."/>
            <person name="Arning N."/>
            <person name="Bitard-Feildel T."/>
            <person name="Chao H."/>
            <person name="Childers C.P."/>
            <person name="Dinh H."/>
            <person name="Doddapaneni H."/>
            <person name="Dugan S."/>
            <person name="Gowin J."/>
            <person name="Greiner C."/>
            <person name="Han Y."/>
            <person name="Hu H."/>
            <person name="Hughes D.S.T."/>
            <person name="Huylmans A.-K."/>
            <person name="Kemena C."/>
            <person name="Kremer L.P.M."/>
            <person name="Lee S.L."/>
            <person name="Lopez-Ezquerra A."/>
            <person name="Mallet L."/>
            <person name="Monroy-Kuhn J.M."/>
            <person name="Moser A."/>
            <person name="Murali S.C."/>
            <person name="Muzny D.M."/>
            <person name="Otani S."/>
            <person name="Piulachs M.-D."/>
            <person name="Poelchau M."/>
            <person name="Qu J."/>
            <person name="Schaub F."/>
            <person name="Wada-Katsumata A."/>
            <person name="Worley K.C."/>
            <person name="Xie Q."/>
            <person name="Ylla G."/>
            <person name="Poulsen M."/>
            <person name="Gibbs R.A."/>
            <person name="Schal C."/>
            <person name="Richards S."/>
            <person name="Belles X."/>
            <person name="Korb J."/>
            <person name="Bornberg-Bauer E."/>
        </authorList>
    </citation>
    <scope>NUCLEOTIDE SEQUENCE [LARGE SCALE GENOMIC DNA]</scope>
    <source>
        <tissue evidence="4">Whole body</tissue>
    </source>
</reference>
<dbReference type="InterPro" id="IPR002110">
    <property type="entry name" value="Ankyrin_rpt"/>
</dbReference>
<feature type="repeat" description="ANK" evidence="3">
    <location>
        <begin position="366"/>
        <end position="398"/>
    </location>
</feature>
<dbReference type="PRINTS" id="PR01415">
    <property type="entry name" value="ANKYRIN"/>
</dbReference>
<evidence type="ECO:0000313" key="5">
    <source>
        <dbReference type="Proteomes" id="UP000235965"/>
    </source>
</evidence>
<feature type="repeat" description="ANK" evidence="3">
    <location>
        <begin position="502"/>
        <end position="534"/>
    </location>
</feature>
<name>A0A2J7PEX1_9NEOP</name>
<dbReference type="PANTHER" id="PTHR24198:SF165">
    <property type="entry name" value="ANKYRIN REPEAT-CONTAINING PROTEIN-RELATED"/>
    <property type="match status" value="1"/>
</dbReference>
<feature type="repeat" description="ANK" evidence="3">
    <location>
        <begin position="333"/>
        <end position="365"/>
    </location>
</feature>
<protein>
    <submittedName>
        <fullName evidence="4">Uncharacterized protein</fullName>
    </submittedName>
</protein>
<feature type="repeat" description="ANK" evidence="3">
    <location>
        <begin position="163"/>
        <end position="195"/>
    </location>
</feature>
<evidence type="ECO:0000256" key="2">
    <source>
        <dbReference type="ARBA" id="ARBA00023043"/>
    </source>
</evidence>
<dbReference type="PANTHER" id="PTHR24198">
    <property type="entry name" value="ANKYRIN REPEAT AND PROTEIN KINASE DOMAIN-CONTAINING PROTEIN"/>
    <property type="match status" value="1"/>
</dbReference>
<dbReference type="SUPFAM" id="SSF48403">
    <property type="entry name" value="Ankyrin repeat"/>
    <property type="match status" value="2"/>
</dbReference>
<dbReference type="STRING" id="105785.A0A2J7PEX1"/>
<dbReference type="Gene3D" id="1.25.40.20">
    <property type="entry name" value="Ankyrin repeat-containing domain"/>
    <property type="match status" value="5"/>
</dbReference>
<dbReference type="PROSITE" id="PS50088">
    <property type="entry name" value="ANK_REPEAT"/>
    <property type="match status" value="14"/>
</dbReference>
<feature type="repeat" description="ANK" evidence="3">
    <location>
        <begin position="128"/>
        <end position="160"/>
    </location>
</feature>
<feature type="repeat" description="ANK" evidence="3">
    <location>
        <begin position="265"/>
        <end position="297"/>
    </location>
</feature>
<dbReference type="Pfam" id="PF00023">
    <property type="entry name" value="Ank"/>
    <property type="match status" value="2"/>
</dbReference>
<feature type="repeat" description="ANK" evidence="3">
    <location>
        <begin position="231"/>
        <end position="263"/>
    </location>
</feature>
<feature type="repeat" description="ANK" evidence="3">
    <location>
        <begin position="467"/>
        <end position="499"/>
    </location>
</feature>
<gene>
    <name evidence="4" type="ORF">B7P43_G05129</name>
</gene>
<dbReference type="InParanoid" id="A0A2J7PEX1"/>
<feature type="repeat" description="ANK" evidence="3">
    <location>
        <begin position="26"/>
        <end position="58"/>
    </location>
</feature>
<feature type="repeat" description="ANK" evidence="3">
    <location>
        <begin position="536"/>
        <end position="568"/>
    </location>
</feature>
<keyword evidence="1" id="KW-0677">Repeat</keyword>
<dbReference type="Pfam" id="PF13637">
    <property type="entry name" value="Ank_4"/>
    <property type="match status" value="1"/>
</dbReference>
<dbReference type="PROSITE" id="PS50297">
    <property type="entry name" value="ANK_REP_REGION"/>
    <property type="match status" value="12"/>
</dbReference>
<evidence type="ECO:0000256" key="3">
    <source>
        <dbReference type="PROSITE-ProRule" id="PRU00023"/>
    </source>
</evidence>
<feature type="repeat" description="ANK" evidence="3">
    <location>
        <begin position="94"/>
        <end position="126"/>
    </location>
</feature>
<dbReference type="EMBL" id="NEVH01026087">
    <property type="protein sequence ID" value="PNF14881.1"/>
    <property type="molecule type" value="Genomic_DNA"/>
</dbReference>
<accession>A0A2J7PEX1</accession>
<dbReference type="Proteomes" id="UP000235965">
    <property type="component" value="Unassembled WGS sequence"/>
</dbReference>
<keyword evidence="2 3" id="KW-0040">ANK repeat</keyword>
<feature type="repeat" description="ANK" evidence="3">
    <location>
        <begin position="59"/>
        <end position="91"/>
    </location>
</feature>
<evidence type="ECO:0000256" key="1">
    <source>
        <dbReference type="ARBA" id="ARBA00022737"/>
    </source>
</evidence>
<feature type="repeat" description="ANK" evidence="3">
    <location>
        <begin position="196"/>
        <end position="228"/>
    </location>
</feature>
<dbReference type="AlphaFoldDB" id="A0A2J7PEX1"/>
<comment type="caution">
    <text evidence="4">The sequence shown here is derived from an EMBL/GenBank/DDBJ whole genome shotgun (WGS) entry which is preliminary data.</text>
</comment>
<feature type="repeat" description="ANK" evidence="3">
    <location>
        <begin position="399"/>
        <end position="431"/>
    </location>
</feature>
<evidence type="ECO:0000313" key="4">
    <source>
        <dbReference type="EMBL" id="PNF14881.1"/>
    </source>
</evidence>
<dbReference type="Pfam" id="PF12796">
    <property type="entry name" value="Ank_2"/>
    <property type="match status" value="5"/>
</dbReference>
<organism evidence="4 5">
    <name type="scientific">Cryptotermes secundus</name>
    <dbReference type="NCBI Taxonomy" id="105785"/>
    <lineage>
        <taxon>Eukaryota</taxon>
        <taxon>Metazoa</taxon>
        <taxon>Ecdysozoa</taxon>
        <taxon>Arthropoda</taxon>
        <taxon>Hexapoda</taxon>
        <taxon>Insecta</taxon>
        <taxon>Pterygota</taxon>
        <taxon>Neoptera</taxon>
        <taxon>Polyneoptera</taxon>
        <taxon>Dictyoptera</taxon>
        <taxon>Blattodea</taxon>
        <taxon>Blattoidea</taxon>
        <taxon>Termitoidae</taxon>
        <taxon>Kalotermitidae</taxon>
        <taxon>Cryptotermitinae</taxon>
        <taxon>Cryptotermes</taxon>
    </lineage>
</organism>
<sequence>MFGSVDSLRILASYGASLTVQDNSEFGETPVHTAVKFSQMETLIWLLENGVSVNIKDRKGRTPLFYAINEEYPHLVQILIDKGADVNIKQTGLHNVTPLHVAVSHGTFDIVRVLLRNGANMYIPCSSLHQTPVHWAAKEGKVELIELMCEFGSILSMKTDDSEGDSPIHLAVMGGRLPLVKWLHSKGVSLNCRNKKGHTPLHTAVRFSQIDVASYLLQQGSKIYYITQDPEHFTPLNMAAYLGHLDMIRLLIYHGAHVNAIQEKTGFTALHFAAMGNKVESLKLLTLHGADVMVIMNKTNAEPLIITAAMHDSLDVVRWLLENGVPADARLNNGITALHYAADKGRRELALLLLEAGADVNCRELNLRSPLHFAAIRGYEDIVEILISWEADIAATDVWGHSALHLAANNTNSRCLRLLVINGSTRTLVSRNNRWESALHVATLNKREENVRFLLDMCIPIDIPTITGVTALMTASNIGSYILTKLLVDKGANVNAELLSSDSATPLHLSCSSGNKEVVQLLIESGANINARTRIGGQTPLHWAVEFQRDSVIETLTRYGADLRVKDSRGRTAASLAKCKLYFSAYQFLMKRSGEKA</sequence>